<reference evidence="8 9" key="1">
    <citation type="journal article" date="2014" name="PLoS Genet.">
        <title>Phylogenetically driven sequencing of extremely halophilic archaea reveals strategies for static and dynamic osmo-response.</title>
        <authorList>
            <person name="Becker E.A."/>
            <person name="Seitzer P.M."/>
            <person name="Tritt A."/>
            <person name="Larsen D."/>
            <person name="Krusor M."/>
            <person name="Yao A.I."/>
            <person name="Wu D."/>
            <person name="Madern D."/>
            <person name="Eisen J.A."/>
            <person name="Darling A.E."/>
            <person name="Facciotti M.T."/>
        </authorList>
    </citation>
    <scope>NUCLEOTIDE SEQUENCE [LARGE SCALE GENOMIC DNA]</scope>
    <source>
        <strain evidence="8 9">DSM 18795</strain>
    </source>
</reference>
<keyword evidence="3 5" id="KW-0560">Oxidoreductase</keyword>
<dbReference type="FunFam" id="3.40.605.10:FF:000026">
    <property type="entry name" value="Aldehyde dehydrogenase, putative"/>
    <property type="match status" value="1"/>
</dbReference>
<name>L9XHE7_9EURY</name>
<dbReference type="FunFam" id="3.40.309.10:FF:000012">
    <property type="entry name" value="Betaine aldehyde dehydrogenase"/>
    <property type="match status" value="1"/>
</dbReference>
<feature type="domain" description="Aldehyde dehydrogenase" evidence="7">
    <location>
        <begin position="29"/>
        <end position="478"/>
    </location>
</feature>
<dbReference type="InterPro" id="IPR016162">
    <property type="entry name" value="Ald_DH_N"/>
</dbReference>
<dbReference type="SUPFAM" id="SSF53720">
    <property type="entry name" value="ALDH-like"/>
    <property type="match status" value="1"/>
</dbReference>
<dbReference type="EMBL" id="AOIA01000092">
    <property type="protein sequence ID" value="ELY60846.1"/>
    <property type="molecule type" value="Genomic_DNA"/>
</dbReference>
<dbReference type="RefSeq" id="WP_008422946.1">
    <property type="nucleotide sequence ID" value="NZ_AOIA01000092.1"/>
</dbReference>
<comment type="similarity">
    <text evidence="1 5">Belongs to the aldehyde dehydrogenase family.</text>
</comment>
<gene>
    <name evidence="8" type="ORF">C492_10110</name>
</gene>
<accession>L9XHE7</accession>
<feature type="region of interest" description="Disordered" evidence="6">
    <location>
        <begin position="1"/>
        <end position="33"/>
    </location>
</feature>
<dbReference type="InterPro" id="IPR016161">
    <property type="entry name" value="Ald_DH/histidinol_DH"/>
</dbReference>
<evidence type="ECO:0000256" key="5">
    <source>
        <dbReference type="RuleBase" id="RU003345"/>
    </source>
</evidence>
<dbReference type="AlphaFoldDB" id="L9XHE7"/>
<comment type="caution">
    <text evidence="8">The sequence shown here is derived from an EMBL/GenBank/DDBJ whole genome shotgun (WGS) entry which is preliminary data.</text>
</comment>
<dbReference type="OrthoDB" id="6342at2157"/>
<dbReference type="PROSITE" id="PS00687">
    <property type="entry name" value="ALDEHYDE_DEHYDR_GLU"/>
    <property type="match status" value="1"/>
</dbReference>
<evidence type="ECO:0000313" key="9">
    <source>
        <dbReference type="Proteomes" id="UP000011531"/>
    </source>
</evidence>
<feature type="active site" evidence="4">
    <location>
        <position position="256"/>
    </location>
</feature>
<dbReference type="InterPro" id="IPR029510">
    <property type="entry name" value="Ald_DH_CS_GLU"/>
</dbReference>
<dbReference type="GO" id="GO:0016620">
    <property type="term" value="F:oxidoreductase activity, acting on the aldehyde or oxo group of donors, NAD or NADP as acceptor"/>
    <property type="evidence" value="ECO:0007669"/>
    <property type="project" value="InterPro"/>
</dbReference>
<evidence type="ECO:0000256" key="4">
    <source>
        <dbReference type="PROSITE-ProRule" id="PRU10007"/>
    </source>
</evidence>
<dbReference type="InterPro" id="IPR016163">
    <property type="entry name" value="Ald_DH_C"/>
</dbReference>
<keyword evidence="9" id="KW-1185">Reference proteome</keyword>
<proteinExistence type="inferred from homology"/>
<comment type="subunit">
    <text evidence="2">Homotetramer.</text>
</comment>
<evidence type="ECO:0000256" key="1">
    <source>
        <dbReference type="ARBA" id="ARBA00009986"/>
    </source>
</evidence>
<dbReference type="Pfam" id="PF00171">
    <property type="entry name" value="Aldedh"/>
    <property type="match status" value="1"/>
</dbReference>
<feature type="compositionally biased region" description="Basic and acidic residues" evidence="6">
    <location>
        <begin position="15"/>
        <end position="30"/>
    </location>
</feature>
<organism evidence="8 9">
    <name type="scientific">Natronococcus jeotgali DSM 18795</name>
    <dbReference type="NCBI Taxonomy" id="1227498"/>
    <lineage>
        <taxon>Archaea</taxon>
        <taxon>Methanobacteriati</taxon>
        <taxon>Methanobacteriota</taxon>
        <taxon>Stenosarchaea group</taxon>
        <taxon>Halobacteria</taxon>
        <taxon>Halobacteriales</taxon>
        <taxon>Natrialbaceae</taxon>
        <taxon>Natronococcus</taxon>
    </lineage>
</organism>
<dbReference type="InterPro" id="IPR015590">
    <property type="entry name" value="Aldehyde_DH_dom"/>
</dbReference>
<evidence type="ECO:0000313" key="8">
    <source>
        <dbReference type="EMBL" id="ELY60846.1"/>
    </source>
</evidence>
<dbReference type="PANTHER" id="PTHR11699">
    <property type="entry name" value="ALDEHYDE DEHYDROGENASE-RELATED"/>
    <property type="match status" value="1"/>
</dbReference>
<sequence length="493" mass="52062">MTGERSERYGAYVDGEFRAEDGDGSREDGPLRVTDPATEKTIATVATAGDAGVDAALEAARRAQPDWAGTDPAERRRVLYRFAEAIENRADELADLVTRENGRPIGQSRALVDGAADYIAYYAGATTKIEGETIPVPGDRQAFTRREPLGVSAQLVPWNAPLALCCRGIAPALAAGNTVVVKPAPEAPLGLLGLAEIATEAGVPDGAFNVVPGGEATGAALVEDSRVDEVTFTGSVSTGRAVGRTAADNLVPSTLELGGNSPALVFADADLEDAVGGALQALTLVSGQACFATTRVFVHEDRYAVFREALREAVDALTIGPGLEDPDLGPLVSADARERVRECVDGALENGATALVGGDVLDREGYFYEPTVIEDVSDGAPIVREEVFGPVLTLHEFADEREAIRRANDSEYGLYATVWTNDLGRGHRVANALEAGSVMVNQYAGSYPQTPFGGYKRSGLGREKGMQALEHYTQLKTVNVDYGSPRDGSDSEE</sequence>
<evidence type="ECO:0000256" key="3">
    <source>
        <dbReference type="ARBA" id="ARBA00023002"/>
    </source>
</evidence>
<evidence type="ECO:0000256" key="6">
    <source>
        <dbReference type="SAM" id="MobiDB-lite"/>
    </source>
</evidence>
<dbReference type="STRING" id="1227498.C492_10110"/>
<evidence type="ECO:0000259" key="7">
    <source>
        <dbReference type="Pfam" id="PF00171"/>
    </source>
</evidence>
<dbReference type="Gene3D" id="3.40.309.10">
    <property type="entry name" value="Aldehyde Dehydrogenase, Chain A, domain 2"/>
    <property type="match status" value="1"/>
</dbReference>
<protein>
    <submittedName>
        <fullName evidence="8">Betaine-aldehyde dehydrogenase</fullName>
    </submittedName>
</protein>
<evidence type="ECO:0000256" key="2">
    <source>
        <dbReference type="ARBA" id="ARBA00011881"/>
    </source>
</evidence>
<dbReference type="FunFam" id="3.40.605.10:FF:000007">
    <property type="entry name" value="NAD/NADP-dependent betaine aldehyde dehydrogenase"/>
    <property type="match status" value="1"/>
</dbReference>
<dbReference type="Gene3D" id="3.40.605.10">
    <property type="entry name" value="Aldehyde Dehydrogenase, Chain A, domain 1"/>
    <property type="match status" value="1"/>
</dbReference>
<dbReference type="Proteomes" id="UP000011531">
    <property type="component" value="Unassembled WGS sequence"/>
</dbReference>